<dbReference type="VEuPathDB" id="VectorBase:GPAI001777"/>
<evidence type="ECO:0000313" key="2">
    <source>
        <dbReference type="Proteomes" id="UP000092445"/>
    </source>
</evidence>
<dbReference type="InterPro" id="IPR019679">
    <property type="entry name" value="Phage_P2_Cox"/>
</dbReference>
<dbReference type="Pfam" id="PF10743">
    <property type="entry name" value="Phage_Cox"/>
    <property type="match status" value="1"/>
</dbReference>
<sequence length="151" mass="17349">MTIAEQLEAKGYQLGQQDGEQKGYQLGRQDGVKEATRQLAKQLLSDGVARENIKRYTSLSDRYEDRMIKNDYEVKYPLDAVSVEKFSELLGKPETAVRKMIINNKLPVVELTDPEAAAARVGERWVVISEFNRRVLEAYYNHPAEERDAWL</sequence>
<dbReference type="InterPro" id="IPR038147">
    <property type="entry name" value="Cox_sf"/>
</dbReference>
<evidence type="ECO:0008006" key="3">
    <source>
        <dbReference type="Google" id="ProtNLM"/>
    </source>
</evidence>
<dbReference type="Gene3D" id="6.10.200.10">
    <property type="entry name" value="Regulatory phage protein Cox"/>
    <property type="match status" value="1"/>
</dbReference>
<dbReference type="AlphaFoldDB" id="A0A1A9Z2J8"/>
<evidence type="ECO:0000313" key="1">
    <source>
        <dbReference type="EnsemblMetazoa" id="GPAI001777-PA"/>
    </source>
</evidence>
<proteinExistence type="predicted"/>
<reference evidence="1" key="2">
    <citation type="submission" date="2020-05" db="UniProtKB">
        <authorList>
            <consortium name="EnsemblMetazoa"/>
        </authorList>
    </citation>
    <scope>IDENTIFICATION</scope>
    <source>
        <strain evidence="1">IAEA</strain>
    </source>
</reference>
<accession>A0A1A9Z2J8</accession>
<name>A0A1A9Z2J8_GLOPL</name>
<organism evidence="1 2">
    <name type="scientific">Glossina pallidipes</name>
    <name type="common">Tsetse fly</name>
    <dbReference type="NCBI Taxonomy" id="7398"/>
    <lineage>
        <taxon>Eukaryota</taxon>
        <taxon>Metazoa</taxon>
        <taxon>Ecdysozoa</taxon>
        <taxon>Arthropoda</taxon>
        <taxon>Hexapoda</taxon>
        <taxon>Insecta</taxon>
        <taxon>Pterygota</taxon>
        <taxon>Neoptera</taxon>
        <taxon>Endopterygota</taxon>
        <taxon>Diptera</taxon>
        <taxon>Brachycera</taxon>
        <taxon>Muscomorpha</taxon>
        <taxon>Hippoboscoidea</taxon>
        <taxon>Glossinidae</taxon>
        <taxon>Glossina</taxon>
    </lineage>
</organism>
<dbReference type="Proteomes" id="UP000092445">
    <property type="component" value="Unassembled WGS sequence"/>
</dbReference>
<keyword evidence="2" id="KW-1185">Reference proteome</keyword>
<dbReference type="EnsemblMetazoa" id="GPAI001777-RA">
    <property type="protein sequence ID" value="GPAI001777-PA"/>
    <property type="gene ID" value="GPAI001777"/>
</dbReference>
<protein>
    <recommendedName>
        <fullName evidence="3">Essential protein Yae1 N-terminal domain-containing protein</fullName>
    </recommendedName>
</protein>
<reference evidence="2" key="1">
    <citation type="submission" date="2014-03" db="EMBL/GenBank/DDBJ databases">
        <authorList>
            <person name="Aksoy S."/>
            <person name="Warren W."/>
            <person name="Wilson R.K."/>
        </authorList>
    </citation>
    <scope>NUCLEOTIDE SEQUENCE [LARGE SCALE GENOMIC DNA]</scope>
    <source>
        <strain evidence="2">IAEA</strain>
    </source>
</reference>